<keyword evidence="5 8" id="KW-1133">Transmembrane helix</keyword>
<feature type="transmembrane region" description="Helical" evidence="8">
    <location>
        <begin position="31"/>
        <end position="52"/>
    </location>
</feature>
<dbReference type="PANTHER" id="PTHR30561">
    <property type="entry name" value="SMR FAMILY PROTON-DEPENDENT DRUG EFFLUX TRANSPORTER SUGE"/>
    <property type="match status" value="1"/>
</dbReference>
<dbReference type="AlphaFoldDB" id="A0A3G9IBZ6"/>
<dbReference type="RefSeq" id="WP_125566807.1">
    <property type="nucleotide sequence ID" value="NZ_AP019307.1"/>
</dbReference>
<keyword evidence="10" id="KW-1185">Reference proteome</keyword>
<dbReference type="InterPro" id="IPR045324">
    <property type="entry name" value="Small_multidrug_res"/>
</dbReference>
<dbReference type="KEGG" id="nbe:Back2_07070"/>
<evidence type="ECO:0000256" key="6">
    <source>
        <dbReference type="ARBA" id="ARBA00023136"/>
    </source>
</evidence>
<evidence type="ECO:0000313" key="10">
    <source>
        <dbReference type="Proteomes" id="UP000271573"/>
    </source>
</evidence>
<keyword evidence="4 7" id="KW-0812">Transmembrane</keyword>
<comment type="subcellular location">
    <subcellularLocation>
        <location evidence="1 7">Cell membrane</location>
        <topology evidence="1 7">Multi-pass membrane protein</topology>
    </subcellularLocation>
</comment>
<reference evidence="9 10" key="1">
    <citation type="submission" date="2018-11" db="EMBL/GenBank/DDBJ databases">
        <title>Complete genome sequence of Nocardioides baekrokdamisoli strain KCTC 39748.</title>
        <authorList>
            <person name="Kang S.W."/>
            <person name="Lee K.C."/>
            <person name="Kim K.K."/>
            <person name="Kim J.S."/>
            <person name="Kim D.S."/>
            <person name="Ko S.H."/>
            <person name="Yang S.H."/>
            <person name="Shin Y.K."/>
            <person name="Lee J.S."/>
        </authorList>
    </citation>
    <scope>NUCLEOTIDE SEQUENCE [LARGE SCALE GENOMIC DNA]</scope>
    <source>
        <strain evidence="9 10">KCTC 39748</strain>
    </source>
</reference>
<protein>
    <submittedName>
        <fullName evidence="9">QacE family quaternary ammonium compound efflux SMR transporter</fullName>
    </submittedName>
</protein>
<accession>A0A3G9IBZ6</accession>
<feature type="transmembrane region" description="Helical" evidence="8">
    <location>
        <begin position="59"/>
        <end position="80"/>
    </location>
</feature>
<evidence type="ECO:0000256" key="1">
    <source>
        <dbReference type="ARBA" id="ARBA00004651"/>
    </source>
</evidence>
<dbReference type="GO" id="GO:0022857">
    <property type="term" value="F:transmembrane transporter activity"/>
    <property type="evidence" value="ECO:0007669"/>
    <property type="project" value="InterPro"/>
</dbReference>
<dbReference type="PANTHER" id="PTHR30561:SF1">
    <property type="entry name" value="MULTIDRUG TRANSPORTER EMRE"/>
    <property type="match status" value="1"/>
</dbReference>
<dbReference type="GO" id="GO:0005886">
    <property type="term" value="C:plasma membrane"/>
    <property type="evidence" value="ECO:0007669"/>
    <property type="project" value="UniProtKB-SubCell"/>
</dbReference>
<dbReference type="SUPFAM" id="SSF103481">
    <property type="entry name" value="Multidrug resistance efflux transporter EmrE"/>
    <property type="match status" value="1"/>
</dbReference>
<keyword evidence="2" id="KW-0813">Transport</keyword>
<evidence type="ECO:0000256" key="3">
    <source>
        <dbReference type="ARBA" id="ARBA00022475"/>
    </source>
</evidence>
<dbReference type="OrthoDB" id="21828at2"/>
<organism evidence="9 10">
    <name type="scientific">Nocardioides baekrokdamisoli</name>
    <dbReference type="NCBI Taxonomy" id="1804624"/>
    <lineage>
        <taxon>Bacteria</taxon>
        <taxon>Bacillati</taxon>
        <taxon>Actinomycetota</taxon>
        <taxon>Actinomycetes</taxon>
        <taxon>Propionibacteriales</taxon>
        <taxon>Nocardioidaceae</taxon>
        <taxon>Nocardioides</taxon>
    </lineage>
</organism>
<keyword evidence="6 8" id="KW-0472">Membrane</keyword>
<evidence type="ECO:0000256" key="5">
    <source>
        <dbReference type="ARBA" id="ARBA00022989"/>
    </source>
</evidence>
<dbReference type="Gene3D" id="1.10.3730.20">
    <property type="match status" value="1"/>
</dbReference>
<sequence length="108" mass="11168">MLGALGLLFVAITTEVIGTAALPRANGFRDPLWSAVVVGSYVVSTWLLSLVVRHLPVSTVYAIWAGVGTAAIAAIGVLYLGEQLTLMKVAAIAMIVVGVVVLNLQGAH</sequence>
<proteinExistence type="inferred from homology"/>
<evidence type="ECO:0000256" key="4">
    <source>
        <dbReference type="ARBA" id="ARBA00022692"/>
    </source>
</evidence>
<evidence type="ECO:0000256" key="2">
    <source>
        <dbReference type="ARBA" id="ARBA00022448"/>
    </source>
</evidence>
<dbReference type="Pfam" id="PF00893">
    <property type="entry name" value="Multi_Drug_Res"/>
    <property type="match status" value="1"/>
</dbReference>
<dbReference type="EMBL" id="AP019307">
    <property type="protein sequence ID" value="BBH16420.1"/>
    <property type="molecule type" value="Genomic_DNA"/>
</dbReference>
<dbReference type="InterPro" id="IPR000390">
    <property type="entry name" value="Small_drug/metabolite_transptr"/>
</dbReference>
<feature type="transmembrane region" description="Helical" evidence="8">
    <location>
        <begin position="86"/>
        <end position="104"/>
    </location>
</feature>
<dbReference type="FunFam" id="1.10.3730.20:FF:000001">
    <property type="entry name" value="Quaternary ammonium compound resistance transporter SugE"/>
    <property type="match status" value="1"/>
</dbReference>
<comment type="similarity">
    <text evidence="7">Belongs to the drug/metabolite transporter (DMT) superfamily. Small multidrug resistance (SMR) (TC 2.A.7.1) family.</text>
</comment>
<gene>
    <name evidence="9" type="ORF">Back2_07070</name>
</gene>
<keyword evidence="3" id="KW-1003">Cell membrane</keyword>
<evidence type="ECO:0000313" key="9">
    <source>
        <dbReference type="EMBL" id="BBH16420.1"/>
    </source>
</evidence>
<name>A0A3G9IBZ6_9ACTN</name>
<dbReference type="InterPro" id="IPR037185">
    <property type="entry name" value="EmrE-like"/>
</dbReference>
<evidence type="ECO:0000256" key="7">
    <source>
        <dbReference type="RuleBase" id="RU003942"/>
    </source>
</evidence>
<evidence type="ECO:0000256" key="8">
    <source>
        <dbReference type="SAM" id="Phobius"/>
    </source>
</evidence>
<dbReference type="Proteomes" id="UP000271573">
    <property type="component" value="Chromosome"/>
</dbReference>